<sequence length="67" mass="7684">NLSLEQRLRWYQQIANILAYIYLSSIIYRDLEVGNIFLDNNLNAKVTNFTGLSLNSSPLLITITSSY</sequence>
<dbReference type="GO" id="GO:0004672">
    <property type="term" value="F:protein kinase activity"/>
    <property type="evidence" value="ECO:0007669"/>
    <property type="project" value="InterPro"/>
</dbReference>
<dbReference type="InterPro" id="IPR001245">
    <property type="entry name" value="Ser-Thr/Tyr_kinase_cat_dom"/>
</dbReference>
<dbReference type="Gene3D" id="1.10.510.10">
    <property type="entry name" value="Transferase(Phosphotransferase) domain 1"/>
    <property type="match status" value="1"/>
</dbReference>
<dbReference type="InterPro" id="IPR011009">
    <property type="entry name" value="Kinase-like_dom_sf"/>
</dbReference>
<comment type="caution">
    <text evidence="2">The sequence shown here is derived from an EMBL/GenBank/DDBJ whole genome shotgun (WGS) entry which is preliminary data.</text>
</comment>
<dbReference type="PROSITE" id="PS50011">
    <property type="entry name" value="PROTEIN_KINASE_DOM"/>
    <property type="match status" value="1"/>
</dbReference>
<keyword evidence="3" id="KW-1185">Reference proteome</keyword>
<dbReference type="SUPFAM" id="SSF56112">
    <property type="entry name" value="Protein kinase-like (PK-like)"/>
    <property type="match status" value="1"/>
</dbReference>
<dbReference type="EMBL" id="ML986789">
    <property type="protein sequence ID" value="KAF2258049.1"/>
    <property type="molecule type" value="Genomic_DNA"/>
</dbReference>
<dbReference type="GO" id="GO:0005524">
    <property type="term" value="F:ATP binding"/>
    <property type="evidence" value="ECO:0007669"/>
    <property type="project" value="InterPro"/>
</dbReference>
<feature type="domain" description="Protein kinase" evidence="1">
    <location>
        <begin position="1"/>
        <end position="67"/>
    </location>
</feature>
<protein>
    <recommendedName>
        <fullName evidence="1">Protein kinase domain-containing protein</fullName>
    </recommendedName>
</protein>
<gene>
    <name evidence="2" type="ORF">CC78DRAFT_479932</name>
</gene>
<dbReference type="OrthoDB" id="1668230at2759"/>
<dbReference type="Pfam" id="PF07714">
    <property type="entry name" value="PK_Tyr_Ser-Thr"/>
    <property type="match status" value="1"/>
</dbReference>
<reference evidence="3" key="1">
    <citation type="journal article" date="2020" name="Stud. Mycol.">
        <title>101 Dothideomycetes genomes: A test case for predicting lifestyles and emergence of pathogens.</title>
        <authorList>
            <person name="Haridas S."/>
            <person name="Albert R."/>
            <person name="Binder M."/>
            <person name="Bloem J."/>
            <person name="LaButti K."/>
            <person name="Salamov A."/>
            <person name="Andreopoulos B."/>
            <person name="Baker S."/>
            <person name="Barry K."/>
            <person name="Bills G."/>
            <person name="Bluhm B."/>
            <person name="Cannon C."/>
            <person name="Castanera R."/>
            <person name="Culley D."/>
            <person name="Daum C."/>
            <person name="Ezra D."/>
            <person name="Gonzalez J."/>
            <person name="Henrissat B."/>
            <person name="Kuo A."/>
            <person name="Liang C."/>
            <person name="Lipzen A."/>
            <person name="Lutzoni F."/>
            <person name="Magnuson J."/>
            <person name="Mondo S."/>
            <person name="Nolan M."/>
            <person name="Ohm R."/>
            <person name="Pangilinan J."/>
            <person name="Park H.-J."/>
            <person name="Ramirez L."/>
            <person name="Alfaro M."/>
            <person name="Sun H."/>
            <person name="Tritt A."/>
            <person name="Yoshinaga Y."/>
            <person name="Zwiers L.-H."/>
            <person name="Turgeon B."/>
            <person name="Goodwin S."/>
            <person name="Spatafora J."/>
            <person name="Crous P."/>
            <person name="Grigoriev I."/>
        </authorList>
    </citation>
    <scope>NUCLEOTIDE SEQUENCE [LARGE SCALE GENOMIC DNA]</scope>
    <source>
        <strain evidence="3">CBS 304.66</strain>
    </source>
</reference>
<evidence type="ECO:0000313" key="2">
    <source>
        <dbReference type="EMBL" id="KAF2258049.1"/>
    </source>
</evidence>
<dbReference type="AlphaFoldDB" id="A0A9P4K213"/>
<accession>A0A9P4K213</accession>
<feature type="non-terminal residue" evidence="2">
    <location>
        <position position="1"/>
    </location>
</feature>
<name>A0A9P4K213_9PLEO</name>
<evidence type="ECO:0000259" key="1">
    <source>
        <dbReference type="PROSITE" id="PS50011"/>
    </source>
</evidence>
<dbReference type="Proteomes" id="UP000800093">
    <property type="component" value="Unassembled WGS sequence"/>
</dbReference>
<dbReference type="InterPro" id="IPR000719">
    <property type="entry name" value="Prot_kinase_dom"/>
</dbReference>
<proteinExistence type="predicted"/>
<organism evidence="2 3">
    <name type="scientific">Lojkania enalia</name>
    <dbReference type="NCBI Taxonomy" id="147567"/>
    <lineage>
        <taxon>Eukaryota</taxon>
        <taxon>Fungi</taxon>
        <taxon>Dikarya</taxon>
        <taxon>Ascomycota</taxon>
        <taxon>Pezizomycotina</taxon>
        <taxon>Dothideomycetes</taxon>
        <taxon>Pleosporomycetidae</taxon>
        <taxon>Pleosporales</taxon>
        <taxon>Pleosporales incertae sedis</taxon>
        <taxon>Lojkania</taxon>
    </lineage>
</organism>
<evidence type="ECO:0000313" key="3">
    <source>
        <dbReference type="Proteomes" id="UP000800093"/>
    </source>
</evidence>